<organism evidence="1 2">
    <name type="scientific">Solanum verrucosum</name>
    <dbReference type="NCBI Taxonomy" id="315347"/>
    <lineage>
        <taxon>Eukaryota</taxon>
        <taxon>Viridiplantae</taxon>
        <taxon>Streptophyta</taxon>
        <taxon>Embryophyta</taxon>
        <taxon>Tracheophyta</taxon>
        <taxon>Spermatophyta</taxon>
        <taxon>Magnoliopsida</taxon>
        <taxon>eudicotyledons</taxon>
        <taxon>Gunneridae</taxon>
        <taxon>Pentapetalae</taxon>
        <taxon>asterids</taxon>
        <taxon>lamiids</taxon>
        <taxon>Solanales</taxon>
        <taxon>Solanaceae</taxon>
        <taxon>Solanoideae</taxon>
        <taxon>Solaneae</taxon>
        <taxon>Solanum</taxon>
    </lineage>
</organism>
<proteinExistence type="predicted"/>
<name>A0AAF0ZW94_SOLVR</name>
<protein>
    <submittedName>
        <fullName evidence="1">Uncharacterized protein</fullName>
    </submittedName>
</protein>
<dbReference type="EMBL" id="CP133621">
    <property type="protein sequence ID" value="WMV52128.1"/>
    <property type="molecule type" value="Genomic_DNA"/>
</dbReference>
<evidence type="ECO:0000313" key="1">
    <source>
        <dbReference type="EMBL" id="WMV52128.1"/>
    </source>
</evidence>
<sequence length="106" mass="12157">MSLAVYIHLKQVFLSPFLVVTCNDPLLHSPRRKRVPKLTFYHFPCFKFMFETPAMLLLLDVFQCHHLAGKLHSVNSFAFGRMGQIGTFCISGAFGDFDCMKLEILK</sequence>
<reference evidence="1" key="1">
    <citation type="submission" date="2023-08" db="EMBL/GenBank/DDBJ databases">
        <title>A de novo genome assembly of Solanum verrucosum Schlechtendal, a Mexican diploid species geographically isolated from the other diploid A-genome species in potato relatives.</title>
        <authorList>
            <person name="Hosaka K."/>
        </authorList>
    </citation>
    <scope>NUCLEOTIDE SEQUENCE</scope>
    <source>
        <tissue evidence="1">Young leaves</tissue>
    </source>
</reference>
<dbReference type="AlphaFoldDB" id="A0AAF0ZW94"/>
<keyword evidence="2" id="KW-1185">Reference proteome</keyword>
<evidence type="ECO:0000313" key="2">
    <source>
        <dbReference type="Proteomes" id="UP001234989"/>
    </source>
</evidence>
<accession>A0AAF0ZW94</accession>
<gene>
    <name evidence="1" type="ORF">MTR67_045513</name>
</gene>
<dbReference type="Proteomes" id="UP001234989">
    <property type="component" value="Chromosome 10"/>
</dbReference>